<comment type="caution">
    <text evidence="2">The sequence shown here is derived from an EMBL/GenBank/DDBJ whole genome shotgun (WGS) entry which is preliminary data.</text>
</comment>
<protein>
    <submittedName>
        <fullName evidence="2">Uncharacterized protein</fullName>
    </submittedName>
</protein>
<feature type="transmembrane region" description="Helical" evidence="1">
    <location>
        <begin position="37"/>
        <end position="57"/>
    </location>
</feature>
<proteinExistence type="predicted"/>
<sequence length="255" mass="29711">MLHSADGITYIWRRSPYLALWWAASFSGFGKVLQGQYARGILLTLAEVFINLFSHFNEAMVYSFCGRFDMAKATLQPRWMYGYLVVYIFTLWNSYRSTLTNNRVSHLAELENARIKPVVIHPVEIQYLERKNPIMGAFWSLAFPGLGLLYNQKVALGIYNIVWWWIFASMSNFYDSIFLLFFGRFEESIAVLNAQWLLYMPSVLGGSVYYGYTLAIDQNHLFMVEQKQYFEERYKGENIRIFSSAGGEYATSQHI</sequence>
<gene>
    <name evidence="2" type="ORF">FPZ49_05865</name>
</gene>
<evidence type="ECO:0000313" key="3">
    <source>
        <dbReference type="Proteomes" id="UP000317036"/>
    </source>
</evidence>
<keyword evidence="1" id="KW-0472">Membrane</keyword>
<feature type="transmembrane region" description="Helical" evidence="1">
    <location>
        <begin position="78"/>
        <end position="95"/>
    </location>
</feature>
<name>A0A559KG06_9BACL</name>
<keyword evidence="1" id="KW-1133">Transmembrane helix</keyword>
<feature type="transmembrane region" description="Helical" evidence="1">
    <location>
        <begin position="194"/>
        <end position="212"/>
    </location>
</feature>
<dbReference type="EMBL" id="VNJI01000005">
    <property type="protein sequence ID" value="TVY11061.1"/>
    <property type="molecule type" value="Genomic_DNA"/>
</dbReference>
<feature type="transmembrane region" description="Helical" evidence="1">
    <location>
        <begin position="133"/>
        <end position="150"/>
    </location>
</feature>
<dbReference type="OrthoDB" id="1681403at2"/>
<accession>A0A559KG06</accession>
<keyword evidence="1" id="KW-0812">Transmembrane</keyword>
<dbReference type="AlphaFoldDB" id="A0A559KG06"/>
<feature type="transmembrane region" description="Helical" evidence="1">
    <location>
        <begin position="162"/>
        <end position="182"/>
    </location>
</feature>
<keyword evidence="3" id="KW-1185">Reference proteome</keyword>
<reference evidence="2 3" key="1">
    <citation type="submission" date="2019-07" db="EMBL/GenBank/DDBJ databases">
        <authorList>
            <person name="Kim J."/>
        </authorList>
    </citation>
    <scope>NUCLEOTIDE SEQUENCE [LARGE SCALE GENOMIC DNA]</scope>
    <source>
        <strain evidence="2 3">JC52</strain>
    </source>
</reference>
<evidence type="ECO:0000256" key="1">
    <source>
        <dbReference type="SAM" id="Phobius"/>
    </source>
</evidence>
<organism evidence="2 3">
    <name type="scientific">Paenibacillus cremeus</name>
    <dbReference type="NCBI Taxonomy" id="2163881"/>
    <lineage>
        <taxon>Bacteria</taxon>
        <taxon>Bacillati</taxon>
        <taxon>Bacillota</taxon>
        <taxon>Bacilli</taxon>
        <taxon>Bacillales</taxon>
        <taxon>Paenibacillaceae</taxon>
        <taxon>Paenibacillus</taxon>
    </lineage>
</organism>
<dbReference type="Proteomes" id="UP000317036">
    <property type="component" value="Unassembled WGS sequence"/>
</dbReference>
<evidence type="ECO:0000313" key="2">
    <source>
        <dbReference type="EMBL" id="TVY11061.1"/>
    </source>
</evidence>